<dbReference type="AlphaFoldDB" id="A0A9X3TV32"/>
<feature type="region of interest" description="Disordered" evidence="1">
    <location>
        <begin position="23"/>
        <end position="50"/>
    </location>
</feature>
<name>A0A9X3TV32_9BACL</name>
<dbReference type="Proteomes" id="UP001151071">
    <property type="component" value="Unassembled WGS sequence"/>
</dbReference>
<sequence>MNKFTCIIIFAYSLALGACTPNAAQPQQPAQDHTQHNQPATGGNETTNSSQVQAVWKFSKQSPQSNQKEEISIQIQDNTGKPIEKFEINHEKEMHMIVVSKDLSTFQHLHPENKGKGLFTVTTTFPTGGDYKLIADFIPSGGEPKTESQWITVSGQAPSPRPLQPETNLTKIVEGKEVTLSFDKLQSGQEATMTFSFRDAASKQPITNLQPYLGAIGHVVIISSDAEKYIHNHPLEENTTGPEAKFGTLFPNSGVYKIWGQFQQNGKVFIVPFVVEVP</sequence>
<accession>A0A9X3TV32</accession>
<comment type="caution">
    <text evidence="3">The sequence shown here is derived from an EMBL/GenBank/DDBJ whole genome shotgun (WGS) entry which is preliminary data.</text>
</comment>
<feature type="compositionally biased region" description="Polar residues" evidence="1">
    <location>
        <begin position="36"/>
        <end position="50"/>
    </location>
</feature>
<organism evidence="3 4">
    <name type="scientific">Brevibacillus thermoruber</name>
    <dbReference type="NCBI Taxonomy" id="33942"/>
    <lineage>
        <taxon>Bacteria</taxon>
        <taxon>Bacillati</taxon>
        <taxon>Bacillota</taxon>
        <taxon>Bacilli</taxon>
        <taxon>Bacillales</taxon>
        <taxon>Paenibacillaceae</taxon>
        <taxon>Brevibacillus</taxon>
    </lineage>
</organism>
<evidence type="ECO:0000313" key="4">
    <source>
        <dbReference type="Proteomes" id="UP001151071"/>
    </source>
</evidence>
<dbReference type="RefSeq" id="WP_081904372.1">
    <property type="nucleotide sequence ID" value="NZ_JAPYYP010000068.1"/>
</dbReference>
<dbReference type="PROSITE" id="PS51257">
    <property type="entry name" value="PROKAR_LIPOPROTEIN"/>
    <property type="match status" value="1"/>
</dbReference>
<evidence type="ECO:0000256" key="2">
    <source>
        <dbReference type="SAM" id="SignalP"/>
    </source>
</evidence>
<keyword evidence="2" id="KW-0732">Signal</keyword>
<evidence type="ECO:0000256" key="1">
    <source>
        <dbReference type="SAM" id="MobiDB-lite"/>
    </source>
</evidence>
<proteinExistence type="predicted"/>
<dbReference type="EMBL" id="JAPYYP010000068">
    <property type="protein sequence ID" value="MDA5111075.1"/>
    <property type="molecule type" value="Genomic_DNA"/>
</dbReference>
<feature type="chain" id="PRO_5040784945" description="YtkA-like domain-containing protein" evidence="2">
    <location>
        <begin position="24"/>
        <end position="278"/>
    </location>
</feature>
<reference evidence="3" key="1">
    <citation type="submission" date="2022-12" db="EMBL/GenBank/DDBJ databases">
        <title>Draft genome sequence of the thermophilic strain Brevibacillus thermoruber HT42, isolated from Los Humeros, Puebla, Mexico, with biotechnological potential.</title>
        <authorList>
            <person name="Lara Sanchez J."/>
            <person name="Solis Palacios R."/>
            <person name="Bustos Baena A.S."/>
            <person name="Ruz Baez A.E."/>
            <person name="Espinosa Luna G."/>
            <person name="Oliart Ros R.M."/>
        </authorList>
    </citation>
    <scope>NUCLEOTIDE SEQUENCE</scope>
    <source>
        <strain evidence="3">HT42</strain>
    </source>
</reference>
<protein>
    <recommendedName>
        <fullName evidence="5">YtkA-like domain-containing protein</fullName>
    </recommendedName>
</protein>
<evidence type="ECO:0000313" key="3">
    <source>
        <dbReference type="EMBL" id="MDA5111075.1"/>
    </source>
</evidence>
<feature type="signal peptide" evidence="2">
    <location>
        <begin position="1"/>
        <end position="23"/>
    </location>
</feature>
<evidence type="ECO:0008006" key="5">
    <source>
        <dbReference type="Google" id="ProtNLM"/>
    </source>
</evidence>
<gene>
    <name evidence="3" type="ORF">O3V59_22345</name>
</gene>
<keyword evidence="4" id="KW-1185">Reference proteome</keyword>